<dbReference type="PROSITE" id="PS00916">
    <property type="entry name" value="PI3_4_KINASE_2"/>
    <property type="match status" value="1"/>
</dbReference>
<dbReference type="Gene3D" id="1.10.1070.11">
    <property type="entry name" value="Phosphatidylinositol 3-/4-kinase, catalytic domain"/>
    <property type="match status" value="1"/>
</dbReference>
<evidence type="ECO:0000256" key="2">
    <source>
        <dbReference type="ARBA" id="ARBA00012513"/>
    </source>
</evidence>
<dbReference type="InterPro" id="IPR044107">
    <property type="entry name" value="PIKKc_ATM"/>
</dbReference>
<dbReference type="SUPFAM" id="SSF56112">
    <property type="entry name" value="Protein kinase-like (PK-like)"/>
    <property type="match status" value="1"/>
</dbReference>
<dbReference type="SMART" id="SM01343">
    <property type="entry name" value="FATC"/>
    <property type="match status" value="1"/>
</dbReference>
<dbReference type="GO" id="GO:0004674">
    <property type="term" value="F:protein serine/threonine kinase activity"/>
    <property type="evidence" value="ECO:0007669"/>
    <property type="project" value="UniProtKB-EC"/>
</dbReference>
<dbReference type="Proteomes" id="UP001497525">
    <property type="component" value="Unassembled WGS sequence"/>
</dbReference>
<dbReference type="InterPro" id="IPR003152">
    <property type="entry name" value="FATC_dom"/>
</dbReference>
<gene>
    <name evidence="12" type="ORF">CDAUBV1_LOCUS10664</name>
</gene>
<dbReference type="Pfam" id="PF00454">
    <property type="entry name" value="PI3_PI4_kinase"/>
    <property type="match status" value="1"/>
</dbReference>
<keyword evidence="4" id="KW-0547">Nucleotide-binding</keyword>
<feature type="compositionally biased region" description="Polar residues" evidence="9">
    <location>
        <begin position="2884"/>
        <end position="2894"/>
    </location>
</feature>
<dbReference type="Gene3D" id="3.30.1010.10">
    <property type="entry name" value="Phosphatidylinositol 3-kinase Catalytic Subunit, Chain A, domain 4"/>
    <property type="match status" value="1"/>
</dbReference>
<dbReference type="EC" id="2.7.11.1" evidence="2"/>
<evidence type="ECO:0000256" key="6">
    <source>
        <dbReference type="ARBA" id="ARBA00022777"/>
    </source>
</evidence>
<dbReference type="EMBL" id="CAXLJL010000334">
    <property type="protein sequence ID" value="CAL5136526.1"/>
    <property type="molecule type" value="Genomic_DNA"/>
</dbReference>
<dbReference type="InterPro" id="IPR018936">
    <property type="entry name" value="PI3/4_kinase_CS"/>
</dbReference>
<evidence type="ECO:0000259" key="10">
    <source>
        <dbReference type="PROSITE" id="PS50290"/>
    </source>
</evidence>
<keyword evidence="6" id="KW-0418">Kinase</keyword>
<evidence type="ECO:0000259" key="11">
    <source>
        <dbReference type="PROSITE" id="PS51190"/>
    </source>
</evidence>
<feature type="region of interest" description="Disordered" evidence="9">
    <location>
        <begin position="950"/>
        <end position="983"/>
    </location>
</feature>
<dbReference type="InterPro" id="IPR011009">
    <property type="entry name" value="Kinase-like_dom_sf"/>
</dbReference>
<keyword evidence="5" id="KW-0227">DNA damage</keyword>
<comment type="subcellular location">
    <subcellularLocation>
        <location evidence="1">Nucleus</location>
    </subcellularLocation>
</comment>
<evidence type="ECO:0000313" key="13">
    <source>
        <dbReference type="Proteomes" id="UP001497525"/>
    </source>
</evidence>
<evidence type="ECO:0000256" key="4">
    <source>
        <dbReference type="ARBA" id="ARBA00022741"/>
    </source>
</evidence>
<evidence type="ECO:0000256" key="1">
    <source>
        <dbReference type="ARBA" id="ARBA00004123"/>
    </source>
</evidence>
<keyword evidence="3" id="KW-0808">Transferase</keyword>
<dbReference type="InterPro" id="IPR036940">
    <property type="entry name" value="PI3/4_kinase_cat_sf"/>
</dbReference>
<dbReference type="InterPro" id="IPR000403">
    <property type="entry name" value="PI3/4_kinase_cat_dom"/>
</dbReference>
<reference evidence="12" key="1">
    <citation type="submission" date="2024-06" db="EMBL/GenBank/DDBJ databases">
        <authorList>
            <person name="Liu X."/>
            <person name="Lenzi L."/>
            <person name="Haldenby T S."/>
            <person name="Uol C."/>
        </authorList>
    </citation>
    <scope>NUCLEOTIDE SEQUENCE</scope>
</reference>
<feature type="domain" description="PI3K/PI4K catalytic" evidence="10">
    <location>
        <begin position="3008"/>
        <end position="3359"/>
    </location>
</feature>
<protein>
    <recommendedName>
        <fullName evidence="2">non-specific serine/threonine protein kinase</fullName>
        <ecNumber evidence="2">2.7.11.1</ecNumber>
    </recommendedName>
</protein>
<keyword evidence="8" id="KW-0539">Nucleus</keyword>
<dbReference type="GO" id="GO:0006281">
    <property type="term" value="P:DNA repair"/>
    <property type="evidence" value="ECO:0007669"/>
    <property type="project" value="InterPro"/>
</dbReference>
<feature type="compositionally biased region" description="Polar residues" evidence="9">
    <location>
        <begin position="2859"/>
        <end position="2873"/>
    </location>
</feature>
<keyword evidence="7" id="KW-0067">ATP-binding</keyword>
<evidence type="ECO:0000256" key="7">
    <source>
        <dbReference type="ARBA" id="ARBA00022840"/>
    </source>
</evidence>
<evidence type="ECO:0000256" key="5">
    <source>
        <dbReference type="ARBA" id="ARBA00022763"/>
    </source>
</evidence>
<comment type="caution">
    <text evidence="12">The sequence shown here is derived from an EMBL/GenBank/DDBJ whole genome shotgun (WGS) entry which is preliminary data.</text>
</comment>
<dbReference type="PROSITE" id="PS51190">
    <property type="entry name" value="FATC"/>
    <property type="match status" value="1"/>
</dbReference>
<dbReference type="CDD" id="cd05171">
    <property type="entry name" value="PIKKc_ATM"/>
    <property type="match status" value="1"/>
</dbReference>
<name>A0AAV2TKJ9_CALDB</name>
<dbReference type="InterPro" id="IPR038980">
    <property type="entry name" value="ATM_plant"/>
</dbReference>
<dbReference type="SMART" id="SM00146">
    <property type="entry name" value="PI3Kc"/>
    <property type="match status" value="1"/>
</dbReference>
<dbReference type="PANTHER" id="PTHR37079">
    <property type="entry name" value="SERINE/THREONINE-PROTEIN KINASE ATM"/>
    <property type="match status" value="1"/>
</dbReference>
<dbReference type="PROSITE" id="PS50290">
    <property type="entry name" value="PI3_4_KINASE_3"/>
    <property type="match status" value="1"/>
</dbReference>
<evidence type="ECO:0000256" key="3">
    <source>
        <dbReference type="ARBA" id="ARBA00022679"/>
    </source>
</evidence>
<evidence type="ECO:0000256" key="8">
    <source>
        <dbReference type="ARBA" id="ARBA00023242"/>
    </source>
</evidence>
<dbReference type="GO" id="GO:0005524">
    <property type="term" value="F:ATP binding"/>
    <property type="evidence" value="ECO:0007669"/>
    <property type="project" value="UniProtKB-KW"/>
</dbReference>
<feature type="domain" description="FATC" evidence="11">
    <location>
        <begin position="3424"/>
        <end position="3456"/>
    </location>
</feature>
<organism evidence="12 13">
    <name type="scientific">Calicophoron daubneyi</name>
    <name type="common">Rumen fluke</name>
    <name type="synonym">Paramphistomum daubneyi</name>
    <dbReference type="NCBI Taxonomy" id="300641"/>
    <lineage>
        <taxon>Eukaryota</taxon>
        <taxon>Metazoa</taxon>
        <taxon>Spiralia</taxon>
        <taxon>Lophotrochozoa</taxon>
        <taxon>Platyhelminthes</taxon>
        <taxon>Trematoda</taxon>
        <taxon>Digenea</taxon>
        <taxon>Plagiorchiida</taxon>
        <taxon>Pronocephalata</taxon>
        <taxon>Paramphistomoidea</taxon>
        <taxon>Paramphistomidae</taxon>
        <taxon>Calicophoron</taxon>
    </lineage>
</organism>
<feature type="region of interest" description="Disordered" evidence="9">
    <location>
        <begin position="2858"/>
        <end position="2897"/>
    </location>
</feature>
<evidence type="ECO:0000313" key="12">
    <source>
        <dbReference type="EMBL" id="CAL5136526.1"/>
    </source>
</evidence>
<dbReference type="GO" id="GO:0005634">
    <property type="term" value="C:nucleus"/>
    <property type="evidence" value="ECO:0007669"/>
    <property type="project" value="UniProtKB-SubCell"/>
</dbReference>
<accession>A0AAV2TKJ9</accession>
<evidence type="ECO:0000256" key="9">
    <source>
        <dbReference type="SAM" id="MobiDB-lite"/>
    </source>
</evidence>
<proteinExistence type="predicted"/>
<dbReference type="Pfam" id="PF02260">
    <property type="entry name" value="FATC"/>
    <property type="match status" value="1"/>
</dbReference>
<sequence length="3456" mass="387267">MDEIRFATKSSRDVTKLNPELSQAFKLLSLVAENGTTGKEHANISALLGNLVLALDESAQCFLSVMKGNDLTLMRQSMFTFLQSVFQSCESHSIALSAEGWESLILWCCQDLRSVGALPTANLLSLLVLRASSSCIIPLNSVMDALSSFLRRDPQNTVADHSSYVINLGWVVHLLRWLIARIYTTSSDWNAMAMLVDACTPKLIKLLSRTATSAATKTQGAEAATVTQSRDCAISQILRIFVDPGFGECSSDDEILAPLMRQEFRFSPPTTSGQYTDVEHSVCDLNRPDCYFRIDTMPKLCCFPCSPQPMLRAEEVVLSEELFCLWRWFLVWIHHRRSDELRAQFPTRRSLCAIISFSLRYWNSIVARISFQNEASCWKQIKTSQNYFGLLAAVILVIYDDDYHHIIQCEDRAFCKQLFNEILINDISAPSENNKSKRIRPAEFSDKHDVERIVTDESLWSLVSRLISAEEKGGCLWWLVLDWLVRLKRQQGVVLKSTSLSSPLSSSSQLSSFSTLKSMEHLLGLLNPCIPVAKTLLAHECMLIALHSSLTVLCDELLHSSGHEWNPSARFLETIRLCWTTVFRIASLSEPWRNSFRGARHRVYSRDRLAYEVLQKLLSLLAASNFNEELLKLSAELSHPFRKLLRASLPLRSTLEATAAPWRWQSVVLADSVVPNWNLAHMTSDFHDSSKAVLCSSSISAFLSQYINSLETESFEETEELSPNEFSTVLEAQCCILAGLYWVCLNNFVADCECDILHSRSYVLRTSHKLHFSTQQAAEAVQLIRKKISTNPLLLEIQKLPLTENFVIVLTALLLCELRLAHLHSHLLPQANKSLFISNDSVCFILNSLVDSFLISFDSVENSTSSSNKRHQIEQPTFHDPGNIPLTCLELIIESLPADFTSNLWLSSSRQNKLMQFCLSRPVSCNAPIPSSKSKQNNATDRNVRLNFGDDDFADCSRSNEPTNEILMEDEEEERGNSSGSDRQKINSRLFRAVLSYALITNSVELLDSIQHRLDTVLNPQHPCETKEAIDWLCFVGIAIMEVLQRGPSCSITTWNLVSREKVFLLMSSLVDAIHRSFKARLNHGYQDRCIAPLIDLLHIGCGLSKSISHILESATDQNRWTLVGRHLDNLLRTVWSVLAKQGDRLLYGLNEVAIEYSQTWFQAHSQKILENDTAVEYALSNILRQSISTPLLNLIDYLEQLDKQLTNTLWARQNEESVVRLIEILLTLLDSKSTCLEAVHIENIPKEEFQDPDSANFEFTLTIYRLVFTILIQLAASGCCSAVQDPLLYSQDTSFQTRPLVGLAVRTCKQIACIVSSDEHGKCLKVYKIILQSLSVSEEEFAERVRPYLLPPVLKQYVQTRSHESLTVQKAFEQFPWPCWGLPNLKEASRLMSAELFSLLITGLWSAESVPTIQKLGLDTGDRFYHIVAIMLFEECRPVNPGASENNWINALKMIGKSDILDALVSNPSHVKLMTKRLLGLIALYCPPECKSNSESISAYFIRCLILLSCRMNRSVQNSSKFESTICSTFDPKCKLTMLHEQLVELSFELAPKPTANSLELFFPRTTQFASWAAITKLTLMFLSDMSFKSTKCVELIDYTFWRLAVGHLDLLKAEPVARLSHLSELISSMTTLFKATSLHTDPDRDVHTEIAVHHATVFHLVGTIASLSRLKEADNKNSAMDTELNSLFSKIFELLHYLVDPNATPRFRLAVCQLPSFPKFDHLGDNPLPDEQLVLLRKCQNFIEQHCSCDRSCLLQNIRLLSDTLDPGNLSRCPRLLRYQNFYLDDLTQKLSQLSVFHTCAPAVDSVVKLEITVSRFDQNSCETSVDTVQVKTYDVYELFMVTSIFAERLNRILSFSTSDLSQSNTGTSSFVDAVTRRSCLLCLGSCNRLLSVLRNLNYDPLVPTSFSSVSVTMNFEEPLDRDPSLDGLWNSFVDVIHLASFANSSITPLACTVLRQIFSSNSIECIRPLLNNHMEENSSLPVRTILCPYLQNSSSKSGKLFQPDFSRFCSMSEFQLAQYLGDEFQKKFSTETQISEGQSWLPNFIIWLLDLPLVKNELCQCMRPLLPLSRLLFQSITTCLVQSSGPNSTHHLCIDVLLAYYQWTQWNRVSRHRDARSSDVAPDWIVAARRAITLGRSHEARLFLELAWLTDDYPDDWLNSTAIGQLVWLNLCRLTGDLPGLRAAQAIFPSFTDDESTVTSEPSLSGETNLAVNELLGNWSRLLAAHDAAQMNTPSGSLVSPDVALCLQRLGAHNLFQRLLTTATASHLSSVPDTDGVGKQLSSVAPTSSDSTELREMRAATAWRLGLWETSTTKSIHNSSTLSALLIPSRAGWDQCGLETAFYWICEASTRSDWKQVEHLVSEQCTHLLKGCEQSYSTQFSCTRDFSVSSSQFCCLNQLIQPRGQTLIIQDERNKLTLQLLGRVVDCINTLASSPSSSDGSFALGIHRGCLTFPLETIEPFISIVLRLTIALVLDGHSLSTEIGESSTDLLSCLLSLISHTYLYCAEAAIEMKSLRLSEAWLEDSIKCQQLLFEQQPESVENPTSTTNQLWQRLRVTKLRSTLERARGEQRLATSHLLAALTVSREQITAIGQSSTKDPTLLRGLAGCYLHGTAMLCSWLFESRTKSAADLLTNYLDPALRLTERWSVDTDSDALASVAQFADAQFTTLDSYLASSEFASRRQLLSEAQHDVACLTDLGEKSRLLRLLQRQSAIETEELDILTQDADRYLEIVLRSYAQCLTASDAHNLKIYRFISLWFSAAADPALQADPNSRALRVNQIMSTSLPAIRPDKFLHLITQLAVRLSSLYADPGCPTNFQTILTQLVERIIDWHPHHAASTLLFLVNAELDELYTPKPQNSTLAPTTPQRQSRPKARRNQHADSGTESSDQPKQCLERNGRIQAARRMFTHLSEGRRGPLLAQMQLLAEAYVEWANADVDKHRGSTAEIPLPSGCKLQQFVTTSRKRSVSNNPNDLLNLVAIPTRSLRIDRSGLYCSSDVVYIAGFGPTFRLAGGINVPKIIICLGSDGQSRRQLVKGRDDPRQDAVMQQVFLAANCLLARRYSRLNQNSDSISNAPDGSSEPIQRATWLDADGGLRMRTYKVIPMARRTGVIEWCEGTVPLGEWLAADRSGGHQRYRPRDLPPGQAKQRLAAVRDRPPERRLLVFNEICGQLRPVLAYFYLEKFPSPQAWCKARFAYTRSLAVSSLVGYLVGLGDRHPHNLLLHQASGELVHIDLGVAFDQGRLLPTPEMVPFRLTRDLVHALGPLGLEAGFVPAAETVLRELRAGGDVILTLLQVLLYDPLYSWSMTPAQICALEARRAEAVTGPVRGKSGPVLTDQTNFTMFTSKEDTTTLTRLMIDNTTLDVGNTSMASRTLPPPIAKPEHRNQLAERVLLSVRSKLEGRVTGVLAASSDEAKSGGLDQLDIAGHLGLLVRAATDPANLSRMYFGWQAYL</sequence>
<dbReference type="PANTHER" id="PTHR37079:SF4">
    <property type="entry name" value="SERINE_THREONINE-PROTEIN KINASE ATM"/>
    <property type="match status" value="1"/>
</dbReference>
<dbReference type="PROSITE" id="PS00915">
    <property type="entry name" value="PI3_4_KINASE_1"/>
    <property type="match status" value="1"/>
</dbReference>